<dbReference type="CDD" id="cd07333">
    <property type="entry name" value="M48C_bepA_like"/>
    <property type="match status" value="1"/>
</dbReference>
<evidence type="ECO:0000256" key="4">
    <source>
        <dbReference type="ARBA" id="ARBA00022833"/>
    </source>
</evidence>
<dbReference type="GO" id="GO:0004222">
    <property type="term" value="F:metalloendopeptidase activity"/>
    <property type="evidence" value="ECO:0007669"/>
    <property type="project" value="InterPro"/>
</dbReference>
<evidence type="ECO:0000313" key="10">
    <source>
        <dbReference type="Proteomes" id="UP000180235"/>
    </source>
</evidence>
<keyword evidence="1 6" id="KW-0645">Protease</keyword>
<keyword evidence="3 6" id="KW-0378">Hydrolase</keyword>
<dbReference type="GO" id="GO:0051603">
    <property type="term" value="P:proteolysis involved in protein catabolic process"/>
    <property type="evidence" value="ECO:0007669"/>
    <property type="project" value="TreeGrafter"/>
</dbReference>
<dbReference type="AlphaFoldDB" id="A0A1J0AAU3"/>
<dbReference type="GO" id="GO:0016020">
    <property type="term" value="C:membrane"/>
    <property type="evidence" value="ECO:0007669"/>
    <property type="project" value="TreeGrafter"/>
</dbReference>
<reference evidence="9 10" key="1">
    <citation type="submission" date="2016-10" db="EMBL/GenBank/DDBJ databases">
        <title>Description of Gloeomargarita lithophora gen. nov., sp. nov., a thylakoid-bearing basal-branching cyanobacterium with intracellular carbonates, and proposal for Gloeomargaritales ord. nov.</title>
        <authorList>
            <person name="Moreira D."/>
            <person name="Tavera R."/>
            <person name="Benzerara K."/>
            <person name="Skouri-Panet F."/>
            <person name="Couradeau E."/>
            <person name="Gerard E."/>
            <person name="Loussert C."/>
            <person name="Novelo E."/>
            <person name="Zivanovic Y."/>
            <person name="Lopez-Garcia P."/>
        </authorList>
    </citation>
    <scope>NUCLEOTIDE SEQUENCE [LARGE SCALE GENOMIC DNA]</scope>
    <source>
        <strain evidence="9 10">D10</strain>
    </source>
</reference>
<keyword evidence="10" id="KW-1185">Reference proteome</keyword>
<sequence>MMKNQALTRRMMHRWPQRWGAFVAILAFSIFWVVAPVQAQRNGVPWPVLLQRGLEIFQWSNLSDRQEVQLGRQIHQQLLTQEFQVYSDPELQRYVTDIGQRLVGVSDRPNLPYEFTLVRSPQVNAFATMGGFVYVTTGLLKNVEHEAQLAGVIGHEIGHITNRHVVRQLQQLAIAQGISTLLGTDGSRLNAVVIELALRRPRSREHELEADRSGLNYLLRSGYDGRGLLEFLAKLQGQGAPPTFLSTHPAPQARVVALREQMPPNQSGGGTDTQAYRQRVLSRLP</sequence>
<dbReference type="PANTHER" id="PTHR22726">
    <property type="entry name" value="METALLOENDOPEPTIDASE OMA1"/>
    <property type="match status" value="1"/>
</dbReference>
<dbReference type="RefSeq" id="WP_216634826.1">
    <property type="nucleotide sequence ID" value="NZ_CP017675.1"/>
</dbReference>
<keyword evidence="4 6" id="KW-0862">Zinc</keyword>
<evidence type="ECO:0000313" key="9">
    <source>
        <dbReference type="EMBL" id="APB33056.1"/>
    </source>
</evidence>
<evidence type="ECO:0000256" key="7">
    <source>
        <dbReference type="SAM" id="MobiDB-lite"/>
    </source>
</evidence>
<dbReference type="PANTHER" id="PTHR22726:SF1">
    <property type="entry name" value="METALLOENDOPEPTIDASE OMA1, MITOCHONDRIAL"/>
    <property type="match status" value="1"/>
</dbReference>
<comment type="similarity">
    <text evidence="6">Belongs to the peptidase M48 family.</text>
</comment>
<dbReference type="Pfam" id="PF01435">
    <property type="entry name" value="Peptidase_M48"/>
    <property type="match status" value="1"/>
</dbReference>
<dbReference type="EMBL" id="CP017675">
    <property type="protein sequence ID" value="APB33056.1"/>
    <property type="molecule type" value="Genomic_DNA"/>
</dbReference>
<feature type="domain" description="Peptidase M48" evidence="8">
    <location>
        <begin position="91"/>
        <end position="260"/>
    </location>
</feature>
<gene>
    <name evidence="9" type="ORF">GlitD10_0742</name>
</gene>
<evidence type="ECO:0000256" key="6">
    <source>
        <dbReference type="RuleBase" id="RU003983"/>
    </source>
</evidence>
<accession>A0A1J0AAU3</accession>
<dbReference type="InterPro" id="IPR001915">
    <property type="entry name" value="Peptidase_M48"/>
</dbReference>
<comment type="cofactor">
    <cofactor evidence="6">
        <name>Zn(2+)</name>
        <dbReference type="ChEBI" id="CHEBI:29105"/>
    </cofactor>
    <text evidence="6">Binds 1 zinc ion per subunit.</text>
</comment>
<evidence type="ECO:0000256" key="2">
    <source>
        <dbReference type="ARBA" id="ARBA00022723"/>
    </source>
</evidence>
<keyword evidence="2" id="KW-0479">Metal-binding</keyword>
<dbReference type="GO" id="GO:0046872">
    <property type="term" value="F:metal ion binding"/>
    <property type="evidence" value="ECO:0007669"/>
    <property type="project" value="UniProtKB-KW"/>
</dbReference>
<evidence type="ECO:0000256" key="5">
    <source>
        <dbReference type="ARBA" id="ARBA00023049"/>
    </source>
</evidence>
<dbReference type="Gene3D" id="3.30.2010.10">
    <property type="entry name" value="Metalloproteases ('zincins'), catalytic domain"/>
    <property type="match status" value="1"/>
</dbReference>
<proteinExistence type="inferred from homology"/>
<dbReference type="Proteomes" id="UP000180235">
    <property type="component" value="Chromosome"/>
</dbReference>
<evidence type="ECO:0000256" key="1">
    <source>
        <dbReference type="ARBA" id="ARBA00022670"/>
    </source>
</evidence>
<protein>
    <submittedName>
        <fullName evidence="9">Putative peptidase</fullName>
    </submittedName>
</protein>
<dbReference type="KEGG" id="glt:GlitD10_0742"/>
<dbReference type="STRING" id="1188229.GlitD10_0742"/>
<organism evidence="9 10">
    <name type="scientific">Gloeomargarita lithophora Alchichica-D10</name>
    <dbReference type="NCBI Taxonomy" id="1188229"/>
    <lineage>
        <taxon>Bacteria</taxon>
        <taxon>Bacillati</taxon>
        <taxon>Cyanobacteriota</taxon>
        <taxon>Cyanophyceae</taxon>
        <taxon>Gloeomargaritales</taxon>
        <taxon>Gloeomargaritaceae</taxon>
        <taxon>Gloeomargarita</taxon>
    </lineage>
</organism>
<feature type="region of interest" description="Disordered" evidence="7">
    <location>
        <begin position="262"/>
        <end position="285"/>
    </location>
</feature>
<keyword evidence="5 6" id="KW-0482">Metalloprotease</keyword>
<evidence type="ECO:0000256" key="3">
    <source>
        <dbReference type="ARBA" id="ARBA00022801"/>
    </source>
</evidence>
<dbReference type="InterPro" id="IPR051156">
    <property type="entry name" value="Mito/Outer_Membr_Metalloprot"/>
</dbReference>
<name>A0A1J0AAU3_9CYAN</name>
<evidence type="ECO:0000259" key="8">
    <source>
        <dbReference type="Pfam" id="PF01435"/>
    </source>
</evidence>